<evidence type="ECO:0000313" key="2">
    <source>
        <dbReference type="Proteomes" id="UP001497516"/>
    </source>
</evidence>
<organism evidence="1 2">
    <name type="scientific">Linum trigynum</name>
    <dbReference type="NCBI Taxonomy" id="586398"/>
    <lineage>
        <taxon>Eukaryota</taxon>
        <taxon>Viridiplantae</taxon>
        <taxon>Streptophyta</taxon>
        <taxon>Embryophyta</taxon>
        <taxon>Tracheophyta</taxon>
        <taxon>Spermatophyta</taxon>
        <taxon>Magnoliopsida</taxon>
        <taxon>eudicotyledons</taxon>
        <taxon>Gunneridae</taxon>
        <taxon>Pentapetalae</taxon>
        <taxon>rosids</taxon>
        <taxon>fabids</taxon>
        <taxon>Malpighiales</taxon>
        <taxon>Linaceae</taxon>
        <taxon>Linum</taxon>
    </lineage>
</organism>
<reference evidence="1 2" key="1">
    <citation type="submission" date="2024-04" db="EMBL/GenBank/DDBJ databases">
        <authorList>
            <person name="Fracassetti M."/>
        </authorList>
    </citation>
    <scope>NUCLEOTIDE SEQUENCE [LARGE SCALE GENOMIC DNA]</scope>
</reference>
<protein>
    <submittedName>
        <fullName evidence="1">Uncharacterized protein</fullName>
    </submittedName>
</protein>
<proteinExistence type="predicted"/>
<accession>A0AAV2CV30</accession>
<evidence type="ECO:0000313" key="1">
    <source>
        <dbReference type="EMBL" id="CAL1360195.1"/>
    </source>
</evidence>
<gene>
    <name evidence="1" type="ORF">LTRI10_LOCUS7645</name>
</gene>
<name>A0AAV2CV30_9ROSI</name>
<dbReference type="Proteomes" id="UP001497516">
    <property type="component" value="Chromosome 10"/>
</dbReference>
<dbReference type="AlphaFoldDB" id="A0AAV2CV30"/>
<keyword evidence="2" id="KW-1185">Reference proteome</keyword>
<dbReference type="EMBL" id="OZ034814">
    <property type="protein sequence ID" value="CAL1360195.1"/>
    <property type="molecule type" value="Genomic_DNA"/>
</dbReference>
<sequence>MIRSFPRGTSCGRYGFRAQHLMDCLGGAAMAISDYLLASITRVINLFLEGRCPRPLGEYIASAPLAPLVKPGGGIRPIVVGTVWRRLVSKVGACLVGPTLSGYFAGLQFGVRVSGGAVKERLFCMP</sequence>